<dbReference type="InterPro" id="IPR011006">
    <property type="entry name" value="CheY-like_superfamily"/>
</dbReference>
<dbReference type="SMART" id="SM00862">
    <property type="entry name" value="Trans_reg_C"/>
    <property type="match status" value="1"/>
</dbReference>
<dbReference type="GO" id="GO:0006355">
    <property type="term" value="P:regulation of DNA-templated transcription"/>
    <property type="evidence" value="ECO:0007669"/>
    <property type="project" value="InterPro"/>
</dbReference>
<dbReference type="GO" id="GO:0005829">
    <property type="term" value="C:cytosol"/>
    <property type="evidence" value="ECO:0007669"/>
    <property type="project" value="TreeGrafter"/>
</dbReference>
<organism evidence="6 7">
    <name type="scientific">Arboricoccus pini</name>
    <dbReference type="NCBI Taxonomy" id="1963835"/>
    <lineage>
        <taxon>Bacteria</taxon>
        <taxon>Pseudomonadati</taxon>
        <taxon>Pseudomonadota</taxon>
        <taxon>Alphaproteobacteria</taxon>
        <taxon>Geminicoccales</taxon>
        <taxon>Geminicoccaceae</taxon>
        <taxon>Arboricoccus</taxon>
    </lineage>
</organism>
<keyword evidence="7" id="KW-1185">Reference proteome</keyword>
<dbReference type="EMBL" id="FYEH01000005">
    <property type="protein sequence ID" value="SNB66620.1"/>
    <property type="molecule type" value="Genomic_DNA"/>
</dbReference>
<dbReference type="CDD" id="cd00383">
    <property type="entry name" value="trans_reg_C"/>
    <property type="match status" value="1"/>
</dbReference>
<feature type="domain" description="OmpR/PhoB-type" evidence="5">
    <location>
        <begin position="125"/>
        <end position="222"/>
    </location>
</feature>
<dbReference type="RefSeq" id="WP_088561160.1">
    <property type="nucleotide sequence ID" value="NZ_FYEH01000005.1"/>
</dbReference>
<dbReference type="InterPro" id="IPR001867">
    <property type="entry name" value="OmpR/PhoB-type_DNA-bd"/>
</dbReference>
<dbReference type="Proteomes" id="UP000197065">
    <property type="component" value="Unassembled WGS sequence"/>
</dbReference>
<dbReference type="Gene3D" id="1.10.10.10">
    <property type="entry name" value="Winged helix-like DNA-binding domain superfamily/Winged helix DNA-binding domain"/>
    <property type="match status" value="1"/>
</dbReference>
<dbReference type="GO" id="GO:0000156">
    <property type="term" value="F:phosphorelay response regulator activity"/>
    <property type="evidence" value="ECO:0007669"/>
    <property type="project" value="TreeGrafter"/>
</dbReference>
<dbReference type="GO" id="GO:0032993">
    <property type="term" value="C:protein-DNA complex"/>
    <property type="evidence" value="ECO:0007669"/>
    <property type="project" value="TreeGrafter"/>
</dbReference>
<dbReference type="SMART" id="SM00448">
    <property type="entry name" value="REC"/>
    <property type="match status" value="1"/>
</dbReference>
<dbReference type="Pfam" id="PF00486">
    <property type="entry name" value="Trans_reg_C"/>
    <property type="match status" value="1"/>
</dbReference>
<evidence type="ECO:0000313" key="7">
    <source>
        <dbReference type="Proteomes" id="UP000197065"/>
    </source>
</evidence>
<dbReference type="PROSITE" id="PS51755">
    <property type="entry name" value="OMPR_PHOB"/>
    <property type="match status" value="1"/>
</dbReference>
<dbReference type="InterPro" id="IPR036388">
    <property type="entry name" value="WH-like_DNA-bd_sf"/>
</dbReference>
<dbReference type="PANTHER" id="PTHR48111:SF76">
    <property type="entry name" value="TWO-COMPONENT RESPONSE REGULATOR"/>
    <property type="match status" value="1"/>
</dbReference>
<dbReference type="Pfam" id="PF00072">
    <property type="entry name" value="Response_reg"/>
    <property type="match status" value="1"/>
</dbReference>
<evidence type="ECO:0000256" key="1">
    <source>
        <dbReference type="ARBA" id="ARBA00023125"/>
    </source>
</evidence>
<dbReference type="PROSITE" id="PS50110">
    <property type="entry name" value="RESPONSE_REGULATORY"/>
    <property type="match status" value="1"/>
</dbReference>
<protein>
    <submittedName>
        <fullName evidence="6">Two component transcriptional regulator, winged helix family</fullName>
    </submittedName>
</protein>
<gene>
    <name evidence="6" type="ORF">SAMN07250955_105150</name>
</gene>
<dbReference type="OrthoDB" id="9802426at2"/>
<sequence length="229" mass="25810">MRILIVEDDDGTARHLQRGLVESGHVVDRTADGESGLGMALEGIYDLLIVDRLVPALNGVDLIKAFRQTDAVTPVLMLSAIAGMRDRVSGLVAGADDYLGKPFSFGELLARIEALARRADQTRRRSILEVADLRVDTSLRRAWRGDVEILLRHREFLLLEKLLRHAGQIVTRAMLLEAGWPYDFEPRGNIVDMHIHRLRQKIDKYWTPLIRTIPGAGYIILTDDEPEEL</sequence>
<dbReference type="AlphaFoldDB" id="A0A212R3P8"/>
<evidence type="ECO:0000259" key="4">
    <source>
        <dbReference type="PROSITE" id="PS50110"/>
    </source>
</evidence>
<dbReference type="Gene3D" id="3.40.50.2300">
    <property type="match status" value="1"/>
</dbReference>
<accession>A0A212R3P8</accession>
<dbReference type="GO" id="GO:0000976">
    <property type="term" value="F:transcription cis-regulatory region binding"/>
    <property type="evidence" value="ECO:0007669"/>
    <property type="project" value="TreeGrafter"/>
</dbReference>
<feature type="DNA-binding region" description="OmpR/PhoB-type" evidence="3">
    <location>
        <begin position="125"/>
        <end position="222"/>
    </location>
</feature>
<dbReference type="InterPro" id="IPR016032">
    <property type="entry name" value="Sig_transdc_resp-reg_C-effctor"/>
</dbReference>
<feature type="modified residue" description="4-aspartylphosphate" evidence="2">
    <location>
        <position position="51"/>
    </location>
</feature>
<dbReference type="SUPFAM" id="SSF52172">
    <property type="entry name" value="CheY-like"/>
    <property type="match status" value="1"/>
</dbReference>
<dbReference type="SUPFAM" id="SSF46894">
    <property type="entry name" value="C-terminal effector domain of the bipartite response regulators"/>
    <property type="match status" value="1"/>
</dbReference>
<dbReference type="InterPro" id="IPR039420">
    <property type="entry name" value="WalR-like"/>
</dbReference>
<dbReference type="InterPro" id="IPR001789">
    <property type="entry name" value="Sig_transdc_resp-reg_receiver"/>
</dbReference>
<reference evidence="6 7" key="1">
    <citation type="submission" date="2017-06" db="EMBL/GenBank/DDBJ databases">
        <authorList>
            <person name="Kim H.J."/>
            <person name="Triplett B.A."/>
        </authorList>
    </citation>
    <scope>NUCLEOTIDE SEQUENCE [LARGE SCALE GENOMIC DNA]</scope>
    <source>
        <strain evidence="6 7">B29T1</strain>
    </source>
</reference>
<keyword evidence="2" id="KW-0597">Phosphoprotein</keyword>
<dbReference type="Gene3D" id="6.10.250.690">
    <property type="match status" value="1"/>
</dbReference>
<name>A0A212R3P8_9PROT</name>
<proteinExistence type="predicted"/>
<evidence type="ECO:0000313" key="6">
    <source>
        <dbReference type="EMBL" id="SNB66620.1"/>
    </source>
</evidence>
<evidence type="ECO:0000256" key="3">
    <source>
        <dbReference type="PROSITE-ProRule" id="PRU01091"/>
    </source>
</evidence>
<keyword evidence="1 3" id="KW-0238">DNA-binding</keyword>
<evidence type="ECO:0000256" key="2">
    <source>
        <dbReference type="PROSITE-ProRule" id="PRU00169"/>
    </source>
</evidence>
<dbReference type="PANTHER" id="PTHR48111">
    <property type="entry name" value="REGULATOR OF RPOS"/>
    <property type="match status" value="1"/>
</dbReference>
<evidence type="ECO:0000259" key="5">
    <source>
        <dbReference type="PROSITE" id="PS51755"/>
    </source>
</evidence>
<feature type="domain" description="Response regulatory" evidence="4">
    <location>
        <begin position="2"/>
        <end position="116"/>
    </location>
</feature>